<proteinExistence type="predicted"/>
<dbReference type="KEGG" id="parq:DSM112329_04136"/>
<dbReference type="RefSeq" id="WP_354698456.1">
    <property type="nucleotide sequence ID" value="NZ_CP114014.1"/>
</dbReference>
<dbReference type="EMBL" id="CP114014">
    <property type="protein sequence ID" value="XAY07255.1"/>
    <property type="molecule type" value="Genomic_DNA"/>
</dbReference>
<organism evidence="1">
    <name type="scientific">Paraconexibacter sp. AEG42_29</name>
    <dbReference type="NCBI Taxonomy" id="2997339"/>
    <lineage>
        <taxon>Bacteria</taxon>
        <taxon>Bacillati</taxon>
        <taxon>Actinomycetota</taxon>
        <taxon>Thermoleophilia</taxon>
        <taxon>Solirubrobacterales</taxon>
        <taxon>Paraconexibacteraceae</taxon>
        <taxon>Paraconexibacter</taxon>
    </lineage>
</organism>
<evidence type="ECO:0000313" key="1">
    <source>
        <dbReference type="EMBL" id="XAY07255.1"/>
    </source>
</evidence>
<accession>A0AAU7AZU9</accession>
<gene>
    <name evidence="1" type="ORF">DSM112329_04136</name>
</gene>
<protein>
    <submittedName>
        <fullName evidence="1">Uncharacterized protein</fullName>
    </submittedName>
</protein>
<sequence>MHTIDTAAPATPVLAISRGTDRSITLHALGLQGPESVGTFASARDAWAAVDALDLPDELAA</sequence>
<name>A0AAU7AZU9_9ACTN</name>
<reference evidence="1" key="1">
    <citation type="submission" date="2022-12" db="EMBL/GenBank/DDBJ databases">
        <title>Paraconexibacter alkalitolerans sp. nov. and Baekduia alba sp. nov., isolated from soil and emended description of the genera Paraconexibacter (Chun et al., 2020) and Baekduia (An et al., 2020).</title>
        <authorList>
            <person name="Vieira S."/>
            <person name="Huber K.J."/>
            <person name="Geppert A."/>
            <person name="Wolf J."/>
            <person name="Neumann-Schaal M."/>
            <person name="Muesken M."/>
            <person name="Overmann J."/>
        </authorList>
    </citation>
    <scope>NUCLEOTIDE SEQUENCE</scope>
    <source>
        <strain evidence="1">AEG42_29</strain>
    </source>
</reference>
<dbReference type="AlphaFoldDB" id="A0AAU7AZU9"/>